<protein>
    <recommendedName>
        <fullName evidence="2">Transketolase-like pyrimidine-binding domain-containing protein</fullName>
    </recommendedName>
</protein>
<dbReference type="Gene3D" id="3.40.50.970">
    <property type="match status" value="1"/>
</dbReference>
<reference evidence="1" key="1">
    <citation type="submission" date="2018-05" db="EMBL/GenBank/DDBJ databases">
        <authorList>
            <person name="Lanie J.A."/>
            <person name="Ng W.-L."/>
            <person name="Kazmierczak K.M."/>
            <person name="Andrzejewski T.M."/>
            <person name="Davidsen T.M."/>
            <person name="Wayne K.J."/>
            <person name="Tettelin H."/>
            <person name="Glass J.I."/>
            <person name="Rusch D."/>
            <person name="Podicherti R."/>
            <person name="Tsui H.-C.T."/>
            <person name="Winkler M.E."/>
        </authorList>
    </citation>
    <scope>NUCLEOTIDE SEQUENCE</scope>
</reference>
<accession>A0A383CGR3</accession>
<organism evidence="1">
    <name type="scientific">marine metagenome</name>
    <dbReference type="NCBI Taxonomy" id="408172"/>
    <lineage>
        <taxon>unclassified sequences</taxon>
        <taxon>metagenomes</taxon>
        <taxon>ecological metagenomes</taxon>
    </lineage>
</organism>
<dbReference type="SUPFAM" id="SSF52518">
    <property type="entry name" value="Thiamin diphosphate-binding fold (THDP-binding)"/>
    <property type="match status" value="1"/>
</dbReference>
<evidence type="ECO:0008006" key="2">
    <source>
        <dbReference type="Google" id="ProtNLM"/>
    </source>
</evidence>
<sequence>MKYFDELKRSMNYLASKQDTVFVGQAVEYPGTAMTNTLCDVDREKLIEFPVTEEFQVGSSIGLAMNGFVPISIFPRWNFLIL</sequence>
<evidence type="ECO:0000313" key="1">
    <source>
        <dbReference type="EMBL" id="SVE31243.1"/>
    </source>
</evidence>
<name>A0A383CGR3_9ZZZZ</name>
<proteinExistence type="predicted"/>
<dbReference type="InterPro" id="IPR029061">
    <property type="entry name" value="THDP-binding"/>
</dbReference>
<dbReference type="AlphaFoldDB" id="A0A383CGR3"/>
<dbReference type="EMBL" id="UINC01208616">
    <property type="protein sequence ID" value="SVE31243.1"/>
    <property type="molecule type" value="Genomic_DNA"/>
</dbReference>
<gene>
    <name evidence="1" type="ORF">METZ01_LOCUS484097</name>
</gene>
<feature type="non-terminal residue" evidence="1">
    <location>
        <position position="82"/>
    </location>
</feature>